<proteinExistence type="predicted"/>
<feature type="chain" id="PRO_5041459105" evidence="2">
    <location>
        <begin position="18"/>
        <end position="171"/>
    </location>
</feature>
<feature type="region of interest" description="Disordered" evidence="1">
    <location>
        <begin position="147"/>
        <end position="171"/>
    </location>
</feature>
<evidence type="ECO:0000313" key="3">
    <source>
        <dbReference type="EMBL" id="KAK0149946.1"/>
    </source>
</evidence>
<reference evidence="3" key="1">
    <citation type="journal article" date="2023" name="Front. Mar. Sci.">
        <title>A new Merluccius polli reference genome to investigate the effects of global change in West African waters.</title>
        <authorList>
            <person name="Mateo J.L."/>
            <person name="Blanco-Fernandez C."/>
            <person name="Garcia-Vazquez E."/>
            <person name="Machado-Schiaffino G."/>
        </authorList>
    </citation>
    <scope>NUCLEOTIDE SEQUENCE</scope>
    <source>
        <strain evidence="3">C29</strain>
        <tissue evidence="3">Fin</tissue>
    </source>
</reference>
<evidence type="ECO:0000256" key="1">
    <source>
        <dbReference type="SAM" id="MobiDB-lite"/>
    </source>
</evidence>
<gene>
    <name evidence="3" type="ORF">N1851_009326</name>
</gene>
<organism evidence="3 4">
    <name type="scientific">Merluccius polli</name>
    <name type="common">Benguela hake</name>
    <name type="synonym">Merluccius cadenati</name>
    <dbReference type="NCBI Taxonomy" id="89951"/>
    <lineage>
        <taxon>Eukaryota</taxon>
        <taxon>Metazoa</taxon>
        <taxon>Chordata</taxon>
        <taxon>Craniata</taxon>
        <taxon>Vertebrata</taxon>
        <taxon>Euteleostomi</taxon>
        <taxon>Actinopterygii</taxon>
        <taxon>Neopterygii</taxon>
        <taxon>Teleostei</taxon>
        <taxon>Neoteleostei</taxon>
        <taxon>Acanthomorphata</taxon>
        <taxon>Zeiogadaria</taxon>
        <taxon>Gadariae</taxon>
        <taxon>Gadiformes</taxon>
        <taxon>Gadoidei</taxon>
        <taxon>Merlucciidae</taxon>
        <taxon>Merluccius</taxon>
    </lineage>
</organism>
<keyword evidence="4" id="KW-1185">Reference proteome</keyword>
<evidence type="ECO:0000256" key="2">
    <source>
        <dbReference type="SAM" id="SignalP"/>
    </source>
</evidence>
<dbReference type="EMBL" id="JAOPHQ010001709">
    <property type="protein sequence ID" value="KAK0149946.1"/>
    <property type="molecule type" value="Genomic_DNA"/>
</dbReference>
<keyword evidence="2" id="KW-0732">Signal</keyword>
<accession>A0AA47P411</accession>
<comment type="caution">
    <text evidence="3">The sequence shown here is derived from an EMBL/GenBank/DDBJ whole genome shotgun (WGS) entry which is preliminary data.</text>
</comment>
<sequence length="171" mass="18617">MWASSAFHLVLSQSVSACSPDCAGSASAHLDLKLWTREGEQGGIVLHEVSFNRKHTKAQAVIKRTFDVLKMRFRCLDNCPALANVPQAENQRRVYSGMNLGKLEFDVMAPLPFRTGYKLSPLRDPLPSSCPLLPPLQPGFYLPIGGPGAVEVSPPESPSTNDWHSSNGKSS</sequence>
<dbReference type="Proteomes" id="UP001174136">
    <property type="component" value="Unassembled WGS sequence"/>
</dbReference>
<dbReference type="AlphaFoldDB" id="A0AA47P411"/>
<evidence type="ECO:0000313" key="4">
    <source>
        <dbReference type="Proteomes" id="UP001174136"/>
    </source>
</evidence>
<feature type="compositionally biased region" description="Polar residues" evidence="1">
    <location>
        <begin position="158"/>
        <end position="171"/>
    </location>
</feature>
<feature type="signal peptide" evidence="2">
    <location>
        <begin position="1"/>
        <end position="17"/>
    </location>
</feature>
<name>A0AA47P411_MERPO</name>
<protein>
    <submittedName>
        <fullName evidence="3">Uncharacterized protein</fullName>
    </submittedName>
</protein>